<sequence length="203" mass="23131">MSAFFLFSQSLREDIKKTGGSVSGVENIAKMAGHKWKEMSETQKKPFADKAVSERERYERDLASGLKPPPRKTKNVKKTNVKVKDPNKPKRVNSAYLFFSSDFRKMPEASSIKHSDMMKAAGTKWKDMSETDKKPYHDMEKKDKIRFQNEMESYNAKNPTASKKSPKMKAKKAAKDEPKKSESSESESDDDDGSEENEESDDN</sequence>
<protein>
    <submittedName>
        <fullName evidence="5">High mobility group protein B1 (Trinotate prediction)</fullName>
    </submittedName>
</protein>
<feature type="compositionally biased region" description="Basic and acidic residues" evidence="3">
    <location>
        <begin position="173"/>
        <end position="183"/>
    </location>
</feature>
<dbReference type="CDD" id="cd00084">
    <property type="entry name" value="HMG-box_SF"/>
    <property type="match status" value="1"/>
</dbReference>
<feature type="compositionally biased region" description="Basic residues" evidence="3">
    <location>
        <begin position="69"/>
        <end position="81"/>
    </location>
</feature>
<feature type="compositionally biased region" description="Basic and acidic residues" evidence="3">
    <location>
        <begin position="124"/>
        <end position="149"/>
    </location>
</feature>
<dbReference type="PROSITE" id="PS50118">
    <property type="entry name" value="HMG_BOX_2"/>
    <property type="match status" value="2"/>
</dbReference>
<dbReference type="InterPro" id="IPR009071">
    <property type="entry name" value="HMG_box_dom"/>
</dbReference>
<dbReference type="InterPro" id="IPR036910">
    <property type="entry name" value="HMG_box_dom_sf"/>
</dbReference>
<evidence type="ECO:0000256" key="3">
    <source>
        <dbReference type="SAM" id="MobiDB-lite"/>
    </source>
</evidence>
<name>A0A6G3MHS8_HENSL</name>
<feature type="compositionally biased region" description="Acidic residues" evidence="3">
    <location>
        <begin position="184"/>
        <end position="203"/>
    </location>
</feature>
<dbReference type="PANTHER" id="PTHR48112">
    <property type="entry name" value="HIGH MOBILITY GROUP PROTEIN DSP1"/>
    <property type="match status" value="1"/>
</dbReference>
<feature type="region of interest" description="Disordered" evidence="3">
    <location>
        <begin position="108"/>
        <end position="203"/>
    </location>
</feature>
<dbReference type="GO" id="GO:0005634">
    <property type="term" value="C:nucleus"/>
    <property type="evidence" value="ECO:0007669"/>
    <property type="project" value="UniProtKB-UniRule"/>
</dbReference>
<keyword evidence="2" id="KW-0539">Nucleus</keyword>
<dbReference type="SUPFAM" id="SSF47095">
    <property type="entry name" value="HMG-box"/>
    <property type="match status" value="2"/>
</dbReference>
<dbReference type="GO" id="GO:0003677">
    <property type="term" value="F:DNA binding"/>
    <property type="evidence" value="ECO:0007669"/>
    <property type="project" value="UniProtKB-UniRule"/>
</dbReference>
<reference evidence="5" key="1">
    <citation type="submission" date="2018-11" db="EMBL/GenBank/DDBJ databases">
        <title>Henneguya salminicola genome and transcriptome.</title>
        <authorList>
            <person name="Yahalomi D."/>
            <person name="Atkinson S.D."/>
            <person name="Neuhof M."/>
            <person name="Chang E.S."/>
            <person name="Philippe H."/>
            <person name="Cartwright P."/>
            <person name="Bartholomew J.L."/>
            <person name="Huchon D."/>
        </authorList>
    </citation>
    <scope>NUCLEOTIDE SEQUENCE</scope>
    <source>
        <strain evidence="5">Hz1</strain>
        <tissue evidence="5">Whole</tissue>
    </source>
</reference>
<proteinExistence type="predicted"/>
<dbReference type="Pfam" id="PF09011">
    <property type="entry name" value="HMG_box_2"/>
    <property type="match status" value="1"/>
</dbReference>
<feature type="domain" description="HMG box" evidence="4">
    <location>
        <begin position="1"/>
        <end position="66"/>
    </location>
</feature>
<feature type="domain" description="HMG box" evidence="4">
    <location>
        <begin position="89"/>
        <end position="155"/>
    </location>
</feature>
<feature type="region of interest" description="Disordered" evidence="3">
    <location>
        <begin position="34"/>
        <end position="90"/>
    </location>
</feature>
<evidence type="ECO:0000313" key="5">
    <source>
        <dbReference type="EMBL" id="NDJ93486.1"/>
    </source>
</evidence>
<dbReference type="PRINTS" id="PR00886">
    <property type="entry name" value="HIGHMOBLTY12"/>
</dbReference>
<keyword evidence="1 2" id="KW-0238">DNA-binding</keyword>
<feature type="compositionally biased region" description="Polar residues" evidence="3">
    <location>
        <begin position="150"/>
        <end position="160"/>
    </location>
</feature>
<dbReference type="InterPro" id="IPR050342">
    <property type="entry name" value="HMGB"/>
</dbReference>
<feature type="compositionally biased region" description="Basic and acidic residues" evidence="3">
    <location>
        <begin position="108"/>
        <end position="117"/>
    </location>
</feature>
<organism evidence="5">
    <name type="scientific">Henneguya salminicola</name>
    <name type="common">Myxosporean</name>
    <dbReference type="NCBI Taxonomy" id="69463"/>
    <lineage>
        <taxon>Eukaryota</taxon>
        <taxon>Metazoa</taxon>
        <taxon>Cnidaria</taxon>
        <taxon>Myxozoa</taxon>
        <taxon>Myxosporea</taxon>
        <taxon>Bivalvulida</taxon>
        <taxon>Platysporina</taxon>
        <taxon>Myxobolidae</taxon>
        <taxon>Henneguya</taxon>
    </lineage>
</organism>
<dbReference type="SMART" id="SM00398">
    <property type="entry name" value="HMG"/>
    <property type="match status" value="2"/>
</dbReference>
<dbReference type="Gene3D" id="1.10.30.10">
    <property type="entry name" value="High mobility group box domain"/>
    <property type="match status" value="2"/>
</dbReference>
<evidence type="ECO:0000256" key="1">
    <source>
        <dbReference type="ARBA" id="ARBA00023125"/>
    </source>
</evidence>
<dbReference type="EMBL" id="GHBP01003796">
    <property type="protein sequence ID" value="NDJ93486.1"/>
    <property type="molecule type" value="Transcribed_RNA"/>
</dbReference>
<feature type="DNA-binding region" description="HMG box" evidence="2">
    <location>
        <begin position="89"/>
        <end position="155"/>
    </location>
</feature>
<evidence type="ECO:0000259" key="4">
    <source>
        <dbReference type="PROSITE" id="PS50118"/>
    </source>
</evidence>
<evidence type="ECO:0000256" key="2">
    <source>
        <dbReference type="PROSITE-ProRule" id="PRU00267"/>
    </source>
</evidence>
<feature type="DNA-binding region" description="HMG box" evidence="2">
    <location>
        <begin position="1"/>
        <end position="66"/>
    </location>
</feature>
<dbReference type="Pfam" id="PF00505">
    <property type="entry name" value="HMG_box"/>
    <property type="match status" value="1"/>
</dbReference>
<dbReference type="AlphaFoldDB" id="A0A6G3MHS8"/>
<accession>A0A6G3MHS8</accession>
<feature type="compositionally biased region" description="Basic and acidic residues" evidence="3">
    <location>
        <begin position="35"/>
        <end position="62"/>
    </location>
</feature>